<name>A0A478FQI7_9MOLU</name>
<comment type="similarity">
    <text evidence="1 5">Belongs to the IF-3 family.</text>
</comment>
<evidence type="ECO:0000259" key="6">
    <source>
        <dbReference type="Pfam" id="PF00707"/>
    </source>
</evidence>
<comment type="subunit">
    <text evidence="5">Monomer.</text>
</comment>
<protein>
    <recommendedName>
        <fullName evidence="4 5">Translation initiation factor IF-3</fullName>
    </recommendedName>
</protein>
<comment type="caution">
    <text evidence="8">The sequence shown here is derived from an EMBL/GenBank/DDBJ whole genome shotgun (WGS) entry which is preliminary data.</text>
</comment>
<dbReference type="EMBL" id="BIMN01000004">
    <property type="protein sequence ID" value="GCE63761.1"/>
    <property type="molecule type" value="Genomic_DNA"/>
</dbReference>
<dbReference type="InterPro" id="IPR036787">
    <property type="entry name" value="T_IF-3_N_sf"/>
</dbReference>
<dbReference type="RefSeq" id="WP_216083210.1">
    <property type="nucleotide sequence ID" value="NZ_CACTIB010000020.1"/>
</dbReference>
<dbReference type="NCBIfam" id="TIGR00168">
    <property type="entry name" value="infC"/>
    <property type="match status" value="1"/>
</dbReference>
<dbReference type="GO" id="GO:0032790">
    <property type="term" value="P:ribosome disassembly"/>
    <property type="evidence" value="ECO:0007669"/>
    <property type="project" value="TreeGrafter"/>
</dbReference>
<dbReference type="Pfam" id="PF05198">
    <property type="entry name" value="IF3_N"/>
    <property type="match status" value="1"/>
</dbReference>
<dbReference type="SUPFAM" id="SSF55200">
    <property type="entry name" value="Translation initiation factor IF3, C-terminal domain"/>
    <property type="match status" value="1"/>
</dbReference>
<dbReference type="InterPro" id="IPR019815">
    <property type="entry name" value="Translation_initiation_fac_3_C"/>
</dbReference>
<dbReference type="Proteomes" id="UP000324831">
    <property type="component" value="Unassembled WGS sequence"/>
</dbReference>
<dbReference type="GO" id="GO:0043022">
    <property type="term" value="F:ribosome binding"/>
    <property type="evidence" value="ECO:0007669"/>
    <property type="project" value="TreeGrafter"/>
</dbReference>
<dbReference type="InterPro" id="IPR036788">
    <property type="entry name" value="T_IF-3_C_sf"/>
</dbReference>
<dbReference type="Gene3D" id="3.30.110.10">
    <property type="entry name" value="Translation initiation factor 3 (IF-3), C-terminal domain"/>
    <property type="match status" value="1"/>
</dbReference>
<dbReference type="InterPro" id="IPR001288">
    <property type="entry name" value="Translation_initiation_fac_3"/>
</dbReference>
<feature type="domain" description="Translation initiation factor 3 N-terminal" evidence="7">
    <location>
        <begin position="17"/>
        <end position="82"/>
    </location>
</feature>
<evidence type="ECO:0000259" key="7">
    <source>
        <dbReference type="Pfam" id="PF05198"/>
    </source>
</evidence>
<comment type="subcellular location">
    <subcellularLocation>
        <location evidence="5">Cytoplasm</location>
    </subcellularLocation>
</comment>
<evidence type="ECO:0000256" key="5">
    <source>
        <dbReference type="RuleBase" id="RU000646"/>
    </source>
</evidence>
<dbReference type="GO" id="GO:0016020">
    <property type="term" value="C:membrane"/>
    <property type="evidence" value="ECO:0007669"/>
    <property type="project" value="TreeGrafter"/>
</dbReference>
<evidence type="ECO:0000256" key="4">
    <source>
        <dbReference type="NCBIfam" id="TIGR00168"/>
    </source>
</evidence>
<sequence length="179" mass="20549">MAFDRFNRDPEKPLHQINERITCSPVLLVIPDGENKVVTIEEALDLAKQKNLDLVLINDKADTPIVKILDYGKFLYELKKQKSGNKKHTIKVKSVTVKPQISAHDIGWKADKAIEWFKLGDKVQFVVKAPGRMSERLDLINEVYDSFTKLVEEYGKPKEALKKISKIQYATYFFPTGKK</sequence>
<dbReference type="Pfam" id="PF00707">
    <property type="entry name" value="IF3_C"/>
    <property type="match status" value="1"/>
</dbReference>
<proteinExistence type="inferred from homology"/>
<dbReference type="InterPro" id="IPR019813">
    <property type="entry name" value="Translation_initiation_fac3_CS"/>
</dbReference>
<reference evidence="8 9" key="1">
    <citation type="submission" date="2019-01" db="EMBL/GenBank/DDBJ databases">
        <title>Draft genome sequences of Candidatus Mycoplasma haemohominis SWG34-3 identified from a patient with pyrexia, anemia and liver dysfunction.</title>
        <authorList>
            <person name="Sekizuka T."/>
            <person name="Hattori N."/>
            <person name="Katano H."/>
            <person name="Takuma T."/>
            <person name="Ito T."/>
            <person name="Arai N."/>
            <person name="Yanai R."/>
            <person name="Ishii S."/>
            <person name="Miura Y."/>
            <person name="Tokunaga T."/>
            <person name="Watanabe H."/>
            <person name="Nomura N."/>
            <person name="Eguchi J."/>
            <person name="Arai T."/>
            <person name="Hasegawa H."/>
            <person name="Nakamaki T."/>
            <person name="Wakita T."/>
            <person name="Niki Y."/>
            <person name="Kuroda M."/>
        </authorList>
    </citation>
    <scope>NUCLEOTIDE SEQUENCE [LARGE SCALE GENOMIC DNA]</scope>
    <source>
        <strain evidence="8">SWG34-3</strain>
    </source>
</reference>
<dbReference type="GO" id="GO:0003743">
    <property type="term" value="F:translation initiation factor activity"/>
    <property type="evidence" value="ECO:0007669"/>
    <property type="project" value="UniProtKB-UniRule"/>
</dbReference>
<evidence type="ECO:0000256" key="1">
    <source>
        <dbReference type="ARBA" id="ARBA00005439"/>
    </source>
</evidence>
<dbReference type="Gene3D" id="3.10.20.80">
    <property type="entry name" value="Translation initiation factor 3 (IF-3), N-terminal domain"/>
    <property type="match status" value="1"/>
</dbReference>
<gene>
    <name evidence="8" type="primary">infC</name>
    <name evidence="8" type="ORF">MHSWG343_07620</name>
</gene>
<accession>A0A478FQI7</accession>
<evidence type="ECO:0000313" key="8">
    <source>
        <dbReference type="EMBL" id="GCE63761.1"/>
    </source>
</evidence>
<organism evidence="8 9">
    <name type="scientific">Candidatus Mycoplasma haematohominis</name>
    <dbReference type="NCBI Taxonomy" id="1494318"/>
    <lineage>
        <taxon>Bacteria</taxon>
        <taxon>Bacillati</taxon>
        <taxon>Mycoplasmatota</taxon>
        <taxon>Mollicutes</taxon>
        <taxon>Mycoplasmataceae</taxon>
        <taxon>Mycoplasma</taxon>
    </lineage>
</organism>
<feature type="domain" description="Translation initiation factor 3 C-terminal" evidence="6">
    <location>
        <begin position="90"/>
        <end position="162"/>
    </location>
</feature>
<dbReference type="InterPro" id="IPR019814">
    <property type="entry name" value="Translation_initiation_fac_3_N"/>
</dbReference>
<dbReference type="GO" id="GO:0005829">
    <property type="term" value="C:cytosol"/>
    <property type="evidence" value="ECO:0007669"/>
    <property type="project" value="TreeGrafter"/>
</dbReference>
<evidence type="ECO:0000256" key="2">
    <source>
        <dbReference type="ARBA" id="ARBA00022540"/>
    </source>
</evidence>
<dbReference type="SUPFAM" id="SSF54364">
    <property type="entry name" value="Translation initiation factor IF3, N-terminal domain"/>
    <property type="match status" value="1"/>
</dbReference>
<evidence type="ECO:0000313" key="9">
    <source>
        <dbReference type="Proteomes" id="UP000324831"/>
    </source>
</evidence>
<dbReference type="PANTHER" id="PTHR10938:SF0">
    <property type="entry name" value="TRANSLATION INITIATION FACTOR IF-3, MITOCHONDRIAL"/>
    <property type="match status" value="1"/>
</dbReference>
<dbReference type="PROSITE" id="PS00938">
    <property type="entry name" value="IF3"/>
    <property type="match status" value="1"/>
</dbReference>
<keyword evidence="3 5" id="KW-0648">Protein biosynthesis</keyword>
<dbReference type="PANTHER" id="PTHR10938">
    <property type="entry name" value="TRANSLATION INITIATION FACTOR IF-3"/>
    <property type="match status" value="1"/>
</dbReference>
<evidence type="ECO:0000256" key="3">
    <source>
        <dbReference type="ARBA" id="ARBA00022917"/>
    </source>
</evidence>
<dbReference type="AlphaFoldDB" id="A0A478FQI7"/>
<comment type="function">
    <text evidence="5">IF-3 binds to the 30S ribosomal subunit and shifts the equilibrium between 70S ribosomes and their 50S and 30S subunits in favor of the free subunits, thus enhancing the availability of 30S subunits on which protein synthesis initiation begins.</text>
</comment>
<keyword evidence="2 5" id="KW-0396">Initiation factor</keyword>